<dbReference type="AlphaFoldDB" id="R7QKM1"/>
<keyword evidence="1" id="KW-0472">Membrane</keyword>
<dbReference type="KEGG" id="ccp:CHC_T00006049001"/>
<evidence type="ECO:0000313" key="3">
    <source>
        <dbReference type="Proteomes" id="UP000012073"/>
    </source>
</evidence>
<keyword evidence="3" id="KW-1185">Reference proteome</keyword>
<proteinExistence type="predicted"/>
<dbReference type="GeneID" id="17325594"/>
<keyword evidence="1" id="KW-1133">Transmembrane helix</keyword>
<organism evidence="2 3">
    <name type="scientific">Chondrus crispus</name>
    <name type="common">Carrageen Irish moss</name>
    <name type="synonym">Polymorpha crispa</name>
    <dbReference type="NCBI Taxonomy" id="2769"/>
    <lineage>
        <taxon>Eukaryota</taxon>
        <taxon>Rhodophyta</taxon>
        <taxon>Florideophyceae</taxon>
        <taxon>Rhodymeniophycidae</taxon>
        <taxon>Gigartinales</taxon>
        <taxon>Gigartinaceae</taxon>
        <taxon>Chondrus</taxon>
    </lineage>
</organism>
<sequence length="188" mass="20730">MPALAICNAKLRTVPWSWNNACKVRGRQWEAPVPDMDRYFNQCWMQSFGWKNVFLRSYSFLSWQTSASLSGFAVQVFLAADVVRGPSGSRLAAWGRGCAPVRSNSRICAYLGFFACSLVKLTFLTSTATIVICQDLHSKRSLWFCYIMHISGGLGLPILSTVLSFALLGGNSCAETNCCGMDVCARRG</sequence>
<name>R7QKM1_CHOCR</name>
<dbReference type="Proteomes" id="UP000012073">
    <property type="component" value="Unassembled WGS sequence"/>
</dbReference>
<dbReference type="RefSeq" id="XP_005717875.1">
    <property type="nucleotide sequence ID" value="XM_005717818.1"/>
</dbReference>
<dbReference type="Gramene" id="CDF38006">
    <property type="protein sequence ID" value="CDF38006"/>
    <property type="gene ID" value="CHC_T00006049001"/>
</dbReference>
<protein>
    <submittedName>
        <fullName evidence="2">Uncharacterized protein</fullName>
    </submittedName>
</protein>
<accession>R7QKM1</accession>
<evidence type="ECO:0000313" key="2">
    <source>
        <dbReference type="EMBL" id="CDF38006.1"/>
    </source>
</evidence>
<feature type="transmembrane region" description="Helical" evidence="1">
    <location>
        <begin position="110"/>
        <end position="132"/>
    </location>
</feature>
<reference evidence="3" key="1">
    <citation type="journal article" date="2013" name="Proc. Natl. Acad. Sci. U.S.A.">
        <title>Genome structure and metabolic features in the red seaweed Chondrus crispus shed light on evolution of the Archaeplastida.</title>
        <authorList>
            <person name="Collen J."/>
            <person name="Porcel B."/>
            <person name="Carre W."/>
            <person name="Ball S.G."/>
            <person name="Chaparro C."/>
            <person name="Tonon T."/>
            <person name="Barbeyron T."/>
            <person name="Michel G."/>
            <person name="Noel B."/>
            <person name="Valentin K."/>
            <person name="Elias M."/>
            <person name="Artiguenave F."/>
            <person name="Arun A."/>
            <person name="Aury J.M."/>
            <person name="Barbosa-Neto J.F."/>
            <person name="Bothwell J.H."/>
            <person name="Bouget F.Y."/>
            <person name="Brillet L."/>
            <person name="Cabello-Hurtado F."/>
            <person name="Capella-Gutierrez S."/>
            <person name="Charrier B."/>
            <person name="Cladiere L."/>
            <person name="Cock J.M."/>
            <person name="Coelho S.M."/>
            <person name="Colleoni C."/>
            <person name="Czjzek M."/>
            <person name="Da Silva C."/>
            <person name="Delage L."/>
            <person name="Denoeud F."/>
            <person name="Deschamps P."/>
            <person name="Dittami S.M."/>
            <person name="Gabaldon T."/>
            <person name="Gachon C.M."/>
            <person name="Groisillier A."/>
            <person name="Herve C."/>
            <person name="Jabbari K."/>
            <person name="Katinka M."/>
            <person name="Kloareg B."/>
            <person name="Kowalczyk N."/>
            <person name="Labadie K."/>
            <person name="Leblanc C."/>
            <person name="Lopez P.J."/>
            <person name="McLachlan D.H."/>
            <person name="Meslet-Cladiere L."/>
            <person name="Moustafa A."/>
            <person name="Nehr Z."/>
            <person name="Nyvall Collen P."/>
            <person name="Panaud O."/>
            <person name="Partensky F."/>
            <person name="Poulain J."/>
            <person name="Rensing S.A."/>
            <person name="Rousvoal S."/>
            <person name="Samson G."/>
            <person name="Symeonidi A."/>
            <person name="Weissenbach J."/>
            <person name="Zambounis A."/>
            <person name="Wincker P."/>
            <person name="Boyen C."/>
        </authorList>
    </citation>
    <scope>NUCLEOTIDE SEQUENCE [LARGE SCALE GENOMIC DNA]</scope>
    <source>
        <strain evidence="3">cv. Stackhouse</strain>
    </source>
</reference>
<keyword evidence="1" id="KW-0812">Transmembrane</keyword>
<dbReference type="EMBL" id="HG001892">
    <property type="protein sequence ID" value="CDF38006.1"/>
    <property type="molecule type" value="Genomic_DNA"/>
</dbReference>
<gene>
    <name evidence="2" type="ORF">CHC_T00006049001</name>
</gene>
<feature type="transmembrane region" description="Helical" evidence="1">
    <location>
        <begin position="144"/>
        <end position="168"/>
    </location>
</feature>
<evidence type="ECO:0000256" key="1">
    <source>
        <dbReference type="SAM" id="Phobius"/>
    </source>
</evidence>